<name>F4QNC7_9CAUL</name>
<dbReference type="AlphaFoldDB" id="F4QNC7"/>
<evidence type="ECO:0000313" key="2">
    <source>
        <dbReference type="Proteomes" id="UP000006512"/>
    </source>
</evidence>
<dbReference type="STRING" id="715226.ABI_22460"/>
<protein>
    <submittedName>
        <fullName evidence="1">Uncharacterized protein</fullName>
    </submittedName>
</protein>
<evidence type="ECO:0000313" key="1">
    <source>
        <dbReference type="EMBL" id="EGF90835.1"/>
    </source>
</evidence>
<accession>F4QNC7</accession>
<gene>
    <name evidence="1" type="ORF">ABI_22460</name>
</gene>
<reference evidence="2" key="1">
    <citation type="submission" date="2011-03" db="EMBL/GenBank/DDBJ databases">
        <title>Draft genome sequence of Brevundimonas diminuta.</title>
        <authorList>
            <person name="Brown P.J.B."/>
            <person name="Buechlein A."/>
            <person name="Hemmerich C."/>
            <person name="Brun Y.V."/>
        </authorList>
    </citation>
    <scope>NUCLEOTIDE SEQUENCE [LARGE SCALE GENOMIC DNA]</scope>
    <source>
        <strain evidence="2">C19</strain>
    </source>
</reference>
<proteinExistence type="predicted"/>
<sequence length="77" mass="8911">MPSAKWDDIWPTHAETDLVYENVPVRFHIAARGQSWEVFRDTCFWGIFRSRTEAQECVRDAMQQIFCGGGSAQVRFA</sequence>
<dbReference type="RefSeq" id="WP_006273017.1">
    <property type="nucleotide sequence ID" value="NZ_GL883078.1"/>
</dbReference>
<dbReference type="EMBL" id="GL883078">
    <property type="protein sequence ID" value="EGF90835.1"/>
    <property type="molecule type" value="Genomic_DNA"/>
</dbReference>
<keyword evidence="2" id="KW-1185">Reference proteome</keyword>
<organism evidence="1 2">
    <name type="scientific">Asticcacaulis biprosthecium C19</name>
    <dbReference type="NCBI Taxonomy" id="715226"/>
    <lineage>
        <taxon>Bacteria</taxon>
        <taxon>Pseudomonadati</taxon>
        <taxon>Pseudomonadota</taxon>
        <taxon>Alphaproteobacteria</taxon>
        <taxon>Caulobacterales</taxon>
        <taxon>Caulobacteraceae</taxon>
        <taxon>Asticcacaulis</taxon>
    </lineage>
</organism>
<dbReference type="Proteomes" id="UP000006512">
    <property type="component" value="Unassembled WGS sequence"/>
</dbReference>
<dbReference type="HOGENOM" id="CLU_2491110_0_0_5"/>
<dbReference type="OrthoDB" id="7173342at2"/>